<feature type="region of interest" description="Disordered" evidence="5">
    <location>
        <begin position="444"/>
        <end position="463"/>
    </location>
</feature>
<evidence type="ECO:0000256" key="1">
    <source>
        <dbReference type="ARBA" id="ARBA00022723"/>
    </source>
</evidence>
<dbReference type="Proteomes" id="UP001497525">
    <property type="component" value="Unassembled WGS sequence"/>
</dbReference>
<evidence type="ECO:0000259" key="6">
    <source>
        <dbReference type="PROSITE" id="PS50053"/>
    </source>
</evidence>
<dbReference type="InterPro" id="IPR000626">
    <property type="entry name" value="Ubiquitin-like_dom"/>
</dbReference>
<organism evidence="8 9">
    <name type="scientific">Calicophoron daubneyi</name>
    <name type="common">Rumen fluke</name>
    <name type="synonym">Paramphistomum daubneyi</name>
    <dbReference type="NCBI Taxonomy" id="300641"/>
    <lineage>
        <taxon>Eukaryota</taxon>
        <taxon>Metazoa</taxon>
        <taxon>Spiralia</taxon>
        <taxon>Lophotrochozoa</taxon>
        <taxon>Platyhelminthes</taxon>
        <taxon>Trematoda</taxon>
        <taxon>Digenea</taxon>
        <taxon>Plagiorchiida</taxon>
        <taxon>Pronocephalata</taxon>
        <taxon>Paramphistomoidea</taxon>
        <taxon>Paramphistomidae</taxon>
        <taxon>Calicophoron</taxon>
    </lineage>
</organism>
<comment type="caution">
    <text evidence="8">The sequence shown here is derived from an EMBL/GenBank/DDBJ whole genome shotgun (WGS) entry which is preliminary data.</text>
</comment>
<dbReference type="PANTHER" id="PTHR46728">
    <property type="entry name" value="AN1-TYPE ZINC FINGER PROTEIN 4"/>
    <property type="match status" value="1"/>
</dbReference>
<evidence type="ECO:0000256" key="5">
    <source>
        <dbReference type="SAM" id="MobiDB-lite"/>
    </source>
</evidence>
<evidence type="ECO:0000256" key="4">
    <source>
        <dbReference type="PROSITE-ProRule" id="PRU00449"/>
    </source>
</evidence>
<dbReference type="PROSITE" id="PS50053">
    <property type="entry name" value="UBIQUITIN_2"/>
    <property type="match status" value="1"/>
</dbReference>
<evidence type="ECO:0000313" key="8">
    <source>
        <dbReference type="EMBL" id="CAL5130417.1"/>
    </source>
</evidence>
<keyword evidence="2 4" id="KW-0863">Zinc-finger</keyword>
<dbReference type="SMART" id="SM00213">
    <property type="entry name" value="UBQ"/>
    <property type="match status" value="1"/>
</dbReference>
<dbReference type="EMBL" id="CAXLJL010000065">
    <property type="protein sequence ID" value="CAL5130417.1"/>
    <property type="molecule type" value="Genomic_DNA"/>
</dbReference>
<dbReference type="SMART" id="SM00154">
    <property type="entry name" value="ZnF_AN1"/>
    <property type="match status" value="1"/>
</dbReference>
<dbReference type="Gene3D" id="4.10.1110.10">
    <property type="entry name" value="AN1-like Zinc finger"/>
    <property type="match status" value="1"/>
</dbReference>
<feature type="compositionally biased region" description="Polar residues" evidence="5">
    <location>
        <begin position="317"/>
        <end position="332"/>
    </location>
</feature>
<proteinExistence type="predicted"/>
<dbReference type="PROSITE" id="PS51039">
    <property type="entry name" value="ZF_AN1"/>
    <property type="match status" value="1"/>
</dbReference>
<evidence type="ECO:0000259" key="7">
    <source>
        <dbReference type="PROSITE" id="PS51039"/>
    </source>
</evidence>
<sequence length="530" mass="57872">MLLFIRALSGVVTPLTVNPCETVLFVKTRLLQLKGIPIAQQHLIYDGVELSDSTALAAANIGHGALLRLVLALHSGPLSRDTPTPVSPSQSVRTQSTGLCSLPLPITHLSPCRGSAVVFPFVCAAAALQDQQRRQRVQSVTAGYFDESKADGEFEEQATEDEVSEIAEFLGYAIDENESQLGLRTDSMLGSAPDDCSKYFPAPSFDLPQMNPIDAIPVFFSQLPYPLPFGQYLPVVSQSDWFVQHPTLLANIEPASANSEISQNKLSGPRSSDDVYKGSSNSAPSSSSSFISSLPSMHPVGTIDLQNSVFPSFLPNVPSQQDESGETNSNPATMVEKDDTEQSAKPPSGSVLEVRRAWTGAPSFLYPTLTPVIPLAGILPWINDSRIIHHPTTSHLMPQSGLLQADPGLKLSTKSSQNPLHSSPQLFSSATVRPTEEVQINETITRCSDRSSSDTTREHLNQPTLPSKPIDRCFLCHRRTGLAQGFSCRCERWFCTKHHHPEDHGCAFDFKSIRTSSSLVSEIKNQWNYY</sequence>
<dbReference type="GO" id="GO:0008270">
    <property type="term" value="F:zinc ion binding"/>
    <property type="evidence" value="ECO:0007669"/>
    <property type="project" value="UniProtKB-KW"/>
</dbReference>
<keyword evidence="3" id="KW-0862">Zinc</keyword>
<feature type="domain" description="Ubiquitin-like" evidence="6">
    <location>
        <begin position="1"/>
        <end position="76"/>
    </location>
</feature>
<feature type="compositionally biased region" description="Polar residues" evidence="5">
    <location>
        <begin position="257"/>
        <end position="270"/>
    </location>
</feature>
<feature type="compositionally biased region" description="Basic and acidic residues" evidence="5">
    <location>
        <begin position="447"/>
        <end position="460"/>
    </location>
</feature>
<dbReference type="PANTHER" id="PTHR46728:SF1">
    <property type="entry name" value="AN1-TYPE ZINC FINGER PROTEIN 4"/>
    <property type="match status" value="1"/>
</dbReference>
<gene>
    <name evidence="8" type="ORF">CDAUBV1_LOCUS2293</name>
</gene>
<evidence type="ECO:0008006" key="10">
    <source>
        <dbReference type="Google" id="ProtNLM"/>
    </source>
</evidence>
<keyword evidence="1" id="KW-0479">Metal-binding</keyword>
<dbReference type="SUPFAM" id="SSF118310">
    <property type="entry name" value="AN1-like Zinc finger"/>
    <property type="match status" value="1"/>
</dbReference>
<evidence type="ECO:0000256" key="2">
    <source>
        <dbReference type="ARBA" id="ARBA00022771"/>
    </source>
</evidence>
<feature type="domain" description="AN1-type" evidence="7">
    <location>
        <begin position="467"/>
        <end position="514"/>
    </location>
</feature>
<name>A0AAV2T4H4_CALDB</name>
<dbReference type="InterPro" id="IPR053061">
    <property type="entry name" value="AN1-type_zinc_finger"/>
</dbReference>
<feature type="region of interest" description="Disordered" evidence="5">
    <location>
        <begin position="314"/>
        <end position="351"/>
    </location>
</feature>
<protein>
    <recommendedName>
        <fullName evidence="10">AN1-type zinc finger protein 4</fullName>
    </recommendedName>
</protein>
<dbReference type="InterPro" id="IPR000058">
    <property type="entry name" value="Znf_AN1"/>
</dbReference>
<dbReference type="Gene3D" id="3.10.20.90">
    <property type="entry name" value="Phosphatidylinositol 3-kinase Catalytic Subunit, Chain A, domain 1"/>
    <property type="match status" value="1"/>
</dbReference>
<feature type="compositionally biased region" description="Low complexity" evidence="5">
    <location>
        <begin position="279"/>
        <end position="288"/>
    </location>
</feature>
<dbReference type="InterPro" id="IPR035896">
    <property type="entry name" value="AN1-like_Znf"/>
</dbReference>
<reference evidence="8" key="1">
    <citation type="submission" date="2024-06" db="EMBL/GenBank/DDBJ databases">
        <authorList>
            <person name="Liu X."/>
            <person name="Lenzi L."/>
            <person name="Haldenby T S."/>
            <person name="Uol C."/>
        </authorList>
    </citation>
    <scope>NUCLEOTIDE SEQUENCE</scope>
</reference>
<evidence type="ECO:0000256" key="3">
    <source>
        <dbReference type="ARBA" id="ARBA00022833"/>
    </source>
</evidence>
<feature type="region of interest" description="Disordered" evidence="5">
    <location>
        <begin position="257"/>
        <end position="288"/>
    </location>
</feature>
<dbReference type="SUPFAM" id="SSF54236">
    <property type="entry name" value="Ubiquitin-like"/>
    <property type="match status" value="1"/>
</dbReference>
<accession>A0AAV2T4H4</accession>
<dbReference type="Pfam" id="PF00240">
    <property type="entry name" value="ubiquitin"/>
    <property type="match status" value="1"/>
</dbReference>
<dbReference type="InterPro" id="IPR029071">
    <property type="entry name" value="Ubiquitin-like_domsf"/>
</dbReference>
<dbReference type="AlphaFoldDB" id="A0AAV2T4H4"/>
<evidence type="ECO:0000313" key="9">
    <source>
        <dbReference type="Proteomes" id="UP001497525"/>
    </source>
</evidence>